<name>A0A8C6V2J6_9GOBI</name>
<dbReference type="InterPro" id="IPR001810">
    <property type="entry name" value="F-box_dom"/>
</dbReference>
<keyword evidence="3" id="KW-1185">Reference proteome</keyword>
<evidence type="ECO:0000259" key="1">
    <source>
        <dbReference type="Pfam" id="PF00646"/>
    </source>
</evidence>
<proteinExistence type="predicted"/>
<protein>
    <recommendedName>
        <fullName evidence="1">F-box domain-containing protein</fullName>
    </recommendedName>
</protein>
<dbReference type="Proteomes" id="UP000694523">
    <property type="component" value="Unplaced"/>
</dbReference>
<accession>A0A8C6V2J6</accession>
<reference evidence="2" key="2">
    <citation type="submission" date="2025-09" db="UniProtKB">
        <authorList>
            <consortium name="Ensembl"/>
        </authorList>
    </citation>
    <scope>IDENTIFICATION</scope>
</reference>
<sequence length="36" mass="4389">MSSLWLPVEVWTLVFRHLSLSDRLRLRAAYDKIRFI</sequence>
<organism evidence="2 3">
    <name type="scientific">Neogobius melanostomus</name>
    <name type="common">round goby</name>
    <dbReference type="NCBI Taxonomy" id="47308"/>
    <lineage>
        <taxon>Eukaryota</taxon>
        <taxon>Metazoa</taxon>
        <taxon>Chordata</taxon>
        <taxon>Craniata</taxon>
        <taxon>Vertebrata</taxon>
        <taxon>Euteleostomi</taxon>
        <taxon>Actinopterygii</taxon>
        <taxon>Neopterygii</taxon>
        <taxon>Teleostei</taxon>
        <taxon>Neoteleostei</taxon>
        <taxon>Acanthomorphata</taxon>
        <taxon>Gobiaria</taxon>
        <taxon>Gobiiformes</taxon>
        <taxon>Gobioidei</taxon>
        <taxon>Gobiidae</taxon>
        <taxon>Benthophilinae</taxon>
        <taxon>Neogobiini</taxon>
        <taxon>Neogobius</taxon>
    </lineage>
</organism>
<dbReference type="Ensembl" id="ENSNMLT00000049697.1">
    <property type="protein sequence ID" value="ENSNMLP00000044771.1"/>
    <property type="gene ID" value="ENSNMLG00000027075.1"/>
</dbReference>
<reference evidence="2" key="1">
    <citation type="submission" date="2025-08" db="UniProtKB">
        <authorList>
            <consortium name="Ensembl"/>
        </authorList>
    </citation>
    <scope>IDENTIFICATION</scope>
</reference>
<dbReference type="AlphaFoldDB" id="A0A8C6V2J6"/>
<feature type="domain" description="F-box" evidence="1">
    <location>
        <begin position="4"/>
        <end position="27"/>
    </location>
</feature>
<evidence type="ECO:0000313" key="3">
    <source>
        <dbReference type="Proteomes" id="UP000694523"/>
    </source>
</evidence>
<evidence type="ECO:0000313" key="2">
    <source>
        <dbReference type="Ensembl" id="ENSNMLP00000044771.1"/>
    </source>
</evidence>
<dbReference type="Pfam" id="PF00646">
    <property type="entry name" value="F-box"/>
    <property type="match status" value="1"/>
</dbReference>